<organism evidence="1">
    <name type="scientific">Erwinia amylovora</name>
    <name type="common">Fire blight bacteria</name>
    <dbReference type="NCBI Taxonomy" id="552"/>
    <lineage>
        <taxon>Bacteria</taxon>
        <taxon>Pseudomonadati</taxon>
        <taxon>Pseudomonadota</taxon>
        <taxon>Gammaproteobacteria</taxon>
        <taxon>Enterobacterales</taxon>
        <taxon>Erwiniaceae</taxon>
        <taxon>Erwinia</taxon>
    </lineage>
</organism>
<geneLocation type="plasmid" evidence="1">
    <name>pEM65</name>
</geneLocation>
<name>I1VYT1_ERWAM</name>
<keyword evidence="1" id="KW-0614">Plasmid</keyword>
<protein>
    <submittedName>
        <fullName evidence="1">Uncharacterized protein</fullName>
    </submittedName>
</protein>
<dbReference type="AlphaFoldDB" id="I1VYT1"/>
<evidence type="ECO:0000313" key="1">
    <source>
        <dbReference type="EMBL" id="AFI56323.1"/>
    </source>
</evidence>
<dbReference type="EMBL" id="JQ292796">
    <property type="protein sequence ID" value="AFI56323.1"/>
    <property type="molecule type" value="Genomic_DNA"/>
</dbReference>
<reference evidence="1" key="1">
    <citation type="journal article" date="2013" name="Res. Microbiol.">
        <title>Deep sequencing revealed genome-wide single-nucleotide polymorphism and plasmid content of Erwinia amylovora strains isolated in Middle Atlas, Morocco.</title>
        <authorList>
            <person name="Hannou N."/>
            <person name="Mondy S."/>
            <person name="Planamente S."/>
            <person name="Moumni M."/>
            <person name="Llop P."/>
            <person name="Lopez M."/>
            <person name="Manceau C."/>
            <person name="Barny M.A."/>
            <person name="Faure D."/>
        </authorList>
    </citation>
    <scope>NUCLEOTIDE SEQUENCE</scope>
    <source>
        <strain evidence="1">CFBP7517</strain>
        <plasmid evidence="1">pEM65</plasmid>
    </source>
</reference>
<proteinExistence type="predicted"/>
<sequence>MLKRLSRLLQDWAHNPDCSDAYNVRSEGISAESVQITERRI</sequence>
<accession>I1VYT1</accession>